<keyword evidence="12" id="KW-0413">Isomerase</keyword>
<dbReference type="InterPro" id="IPR029018">
    <property type="entry name" value="Hex-like_dom2"/>
</dbReference>
<keyword evidence="4 7" id="KW-0378">Hydrolase</keyword>
<dbReference type="GO" id="GO:0016853">
    <property type="term" value="F:isomerase activity"/>
    <property type="evidence" value="ECO:0007669"/>
    <property type="project" value="UniProtKB-KW"/>
</dbReference>
<keyword evidence="5" id="KW-0325">Glycoprotein</keyword>
<dbReference type="InterPro" id="IPR017853">
    <property type="entry name" value="GH"/>
</dbReference>
<dbReference type="GO" id="GO:0004563">
    <property type="term" value="F:beta-N-acetylhexosaminidase activity"/>
    <property type="evidence" value="ECO:0007669"/>
    <property type="project" value="UniProtKB-EC"/>
</dbReference>
<dbReference type="SUPFAM" id="SSF51445">
    <property type="entry name" value="(Trans)glycosidases"/>
    <property type="match status" value="1"/>
</dbReference>
<feature type="signal peptide" evidence="9">
    <location>
        <begin position="1"/>
        <end position="18"/>
    </location>
</feature>
<feature type="domain" description="Glycoside hydrolase family 20 catalytic" evidence="10">
    <location>
        <begin position="176"/>
        <end position="502"/>
    </location>
</feature>
<evidence type="ECO:0000256" key="2">
    <source>
        <dbReference type="ARBA" id="ARBA00006285"/>
    </source>
</evidence>
<dbReference type="AlphaFoldDB" id="A0AAW0DRR0"/>
<dbReference type="Pfam" id="PF00728">
    <property type="entry name" value="Glyco_hydro_20"/>
    <property type="match status" value="1"/>
</dbReference>
<dbReference type="Pfam" id="PF14845">
    <property type="entry name" value="Glycohydro_20b2"/>
    <property type="match status" value="1"/>
</dbReference>
<evidence type="ECO:0000256" key="1">
    <source>
        <dbReference type="ARBA" id="ARBA00001231"/>
    </source>
</evidence>
<feature type="chain" id="PRO_5043776895" description="Beta-hexosaminidase" evidence="9">
    <location>
        <begin position="19"/>
        <end position="560"/>
    </location>
</feature>
<reference evidence="12 13" key="1">
    <citation type="submission" date="2024-01" db="EMBL/GenBank/DDBJ databases">
        <title>A draft genome for a cacao thread blight-causing isolate of Paramarasmius palmivorus.</title>
        <authorList>
            <person name="Baruah I.K."/>
            <person name="Bukari Y."/>
            <person name="Amoako-Attah I."/>
            <person name="Meinhardt L.W."/>
            <person name="Bailey B.A."/>
            <person name="Cohen S.P."/>
        </authorList>
    </citation>
    <scope>NUCLEOTIDE SEQUENCE [LARGE SCALE GENOMIC DNA]</scope>
    <source>
        <strain evidence="12 13">GH-12</strain>
    </source>
</reference>
<evidence type="ECO:0000256" key="3">
    <source>
        <dbReference type="ARBA" id="ARBA00022729"/>
    </source>
</evidence>
<organism evidence="12 13">
    <name type="scientific">Paramarasmius palmivorus</name>
    <dbReference type="NCBI Taxonomy" id="297713"/>
    <lineage>
        <taxon>Eukaryota</taxon>
        <taxon>Fungi</taxon>
        <taxon>Dikarya</taxon>
        <taxon>Basidiomycota</taxon>
        <taxon>Agaricomycotina</taxon>
        <taxon>Agaricomycetes</taxon>
        <taxon>Agaricomycetidae</taxon>
        <taxon>Agaricales</taxon>
        <taxon>Marasmiineae</taxon>
        <taxon>Marasmiaceae</taxon>
        <taxon>Paramarasmius</taxon>
    </lineage>
</organism>
<evidence type="ECO:0000256" key="8">
    <source>
        <dbReference type="PIRSR" id="PIRSR001093-1"/>
    </source>
</evidence>
<keyword evidence="13" id="KW-1185">Reference proteome</keyword>
<dbReference type="PANTHER" id="PTHR22600:SF26">
    <property type="entry name" value="BETA-N-ACETYLHEXOSAMINIDASE"/>
    <property type="match status" value="1"/>
</dbReference>
<evidence type="ECO:0000256" key="4">
    <source>
        <dbReference type="ARBA" id="ARBA00022801"/>
    </source>
</evidence>
<evidence type="ECO:0000313" key="13">
    <source>
        <dbReference type="Proteomes" id="UP001383192"/>
    </source>
</evidence>
<dbReference type="EC" id="3.2.1.52" evidence="7"/>
<evidence type="ECO:0000256" key="5">
    <source>
        <dbReference type="ARBA" id="ARBA00023180"/>
    </source>
</evidence>
<keyword evidence="6 7" id="KW-0326">Glycosidase</keyword>
<dbReference type="PANTHER" id="PTHR22600">
    <property type="entry name" value="BETA-HEXOSAMINIDASE"/>
    <property type="match status" value="1"/>
</dbReference>
<comment type="caution">
    <text evidence="12">The sequence shown here is derived from an EMBL/GenBank/DDBJ whole genome shotgun (WGS) entry which is preliminary data.</text>
</comment>
<comment type="catalytic activity">
    <reaction evidence="1 7">
        <text>Hydrolysis of terminal non-reducing N-acetyl-D-hexosamine residues in N-acetyl-beta-D-hexosaminides.</text>
        <dbReference type="EC" id="3.2.1.52"/>
    </reaction>
</comment>
<evidence type="ECO:0000313" key="12">
    <source>
        <dbReference type="EMBL" id="KAK7054384.1"/>
    </source>
</evidence>
<dbReference type="GO" id="GO:0030203">
    <property type="term" value="P:glycosaminoglycan metabolic process"/>
    <property type="evidence" value="ECO:0007669"/>
    <property type="project" value="TreeGrafter"/>
</dbReference>
<gene>
    <name evidence="12" type="primary">NAG1_5</name>
    <name evidence="12" type="ORF">VNI00_003578</name>
</gene>
<dbReference type="InterPro" id="IPR015883">
    <property type="entry name" value="Glyco_hydro_20_cat"/>
</dbReference>
<evidence type="ECO:0000259" key="11">
    <source>
        <dbReference type="Pfam" id="PF14845"/>
    </source>
</evidence>
<dbReference type="FunFam" id="3.20.20.80:FF:000063">
    <property type="entry name" value="Beta-hexosaminidase"/>
    <property type="match status" value="1"/>
</dbReference>
<dbReference type="SUPFAM" id="SSF55545">
    <property type="entry name" value="beta-N-acetylhexosaminidase-like domain"/>
    <property type="match status" value="1"/>
</dbReference>
<sequence length="560" mass="61429">MLFRILLLIIVNLSVTLGLWPIPRSLETGASLLKLASEFDITININDAPQDLVDAVSRAKTLLQNDKLQRLIPDRGESDRDALGDAQSLPGLTLSLAESAPPVRSIATESTDDIELRSEGYSLSVPADGSAASITANTTLGLFRGLTTFGQLWYDLDGTTYTTVAPVTIVNDVPAFPHRGIMLDTARHFFPVPDIKRTLDAMSWVKMSTFHWHVTDAQSWPLGIAEFPELAQKGAYSTEETFSPDDVQDIVTYAAARGIDVIMEIDNPGHTSSIGNSHPEHIACFQSTNGNLGDPPSGQLRLASDATLNFTLDVLSSVAKTLPSKFFATGGDEVNQPCYAQDDQTQQELSSSGRTLEEALTDFVDATHDMVRGIGKTPVIWEEMVLDHNITLKNDTVAMVWRSSENAASVVARNIRIIHAPSDYFYLDCGAGGWLGFDSWCDPFKNWIRAYTFDPYANITAEQQHLVLGGQQLLWAEQSGPENLDPIVWPRAASSAEVFWTGAILPDGTPRIAGVEGNVTTKANLLARMHDIRERLVRRGVRAINIQPKWCALRPERCTP</sequence>
<dbReference type="PRINTS" id="PR00738">
    <property type="entry name" value="GLHYDRLASE20"/>
</dbReference>
<dbReference type="CDD" id="cd06562">
    <property type="entry name" value="GH20_HexA_HexB-like"/>
    <property type="match status" value="1"/>
</dbReference>
<feature type="active site" description="Proton donor" evidence="8">
    <location>
        <position position="333"/>
    </location>
</feature>
<evidence type="ECO:0000259" key="10">
    <source>
        <dbReference type="Pfam" id="PF00728"/>
    </source>
</evidence>
<name>A0AAW0DRR0_9AGAR</name>
<dbReference type="GO" id="GO:0005975">
    <property type="term" value="P:carbohydrate metabolic process"/>
    <property type="evidence" value="ECO:0007669"/>
    <property type="project" value="InterPro"/>
</dbReference>
<evidence type="ECO:0000256" key="7">
    <source>
        <dbReference type="PIRNR" id="PIRNR001093"/>
    </source>
</evidence>
<dbReference type="InterPro" id="IPR025705">
    <property type="entry name" value="Beta_hexosaminidase_sua/sub"/>
</dbReference>
<protein>
    <recommendedName>
        <fullName evidence="7">Beta-hexosaminidase</fullName>
        <ecNumber evidence="7">3.2.1.52</ecNumber>
    </recommendedName>
</protein>
<evidence type="ECO:0000256" key="6">
    <source>
        <dbReference type="ARBA" id="ARBA00023295"/>
    </source>
</evidence>
<comment type="similarity">
    <text evidence="2 7">Belongs to the glycosyl hydrolase 20 family.</text>
</comment>
<proteinExistence type="inferred from homology"/>
<evidence type="ECO:0000256" key="9">
    <source>
        <dbReference type="SAM" id="SignalP"/>
    </source>
</evidence>
<dbReference type="Gene3D" id="3.20.20.80">
    <property type="entry name" value="Glycosidases"/>
    <property type="match status" value="1"/>
</dbReference>
<dbReference type="PIRSF" id="PIRSF001093">
    <property type="entry name" value="B-hxosamndse_ab_euk"/>
    <property type="match status" value="1"/>
</dbReference>
<dbReference type="GO" id="GO:0016020">
    <property type="term" value="C:membrane"/>
    <property type="evidence" value="ECO:0007669"/>
    <property type="project" value="TreeGrafter"/>
</dbReference>
<keyword evidence="3 9" id="KW-0732">Signal</keyword>
<dbReference type="Gene3D" id="3.30.379.10">
    <property type="entry name" value="Chitobiase/beta-hexosaminidase domain 2-like"/>
    <property type="match status" value="1"/>
</dbReference>
<accession>A0AAW0DRR0</accession>
<dbReference type="InterPro" id="IPR029019">
    <property type="entry name" value="HEX_eukaryotic_N"/>
</dbReference>
<dbReference type="EMBL" id="JAYKXP010000009">
    <property type="protein sequence ID" value="KAK7054384.1"/>
    <property type="molecule type" value="Genomic_DNA"/>
</dbReference>
<dbReference type="Proteomes" id="UP001383192">
    <property type="component" value="Unassembled WGS sequence"/>
</dbReference>
<feature type="domain" description="Beta-hexosaminidase eukaryotic type N-terminal" evidence="11">
    <location>
        <begin position="19"/>
        <end position="152"/>
    </location>
</feature>